<reference evidence="6" key="1">
    <citation type="submission" date="2020-01" db="EMBL/GenBank/DDBJ databases">
        <authorList>
            <person name="Rat A."/>
        </authorList>
    </citation>
    <scope>NUCLEOTIDE SEQUENCE</scope>
    <source>
        <strain evidence="6">LMG 31228</strain>
    </source>
</reference>
<evidence type="ECO:0000256" key="4">
    <source>
        <dbReference type="SAM" id="SignalP"/>
    </source>
</evidence>
<dbReference type="InterPro" id="IPR023346">
    <property type="entry name" value="Lysozyme-like_dom_sf"/>
</dbReference>
<name>A0A9X9XKG1_9PROT</name>
<dbReference type="SUPFAM" id="SSF48435">
    <property type="entry name" value="Bacterial muramidases"/>
    <property type="match status" value="1"/>
</dbReference>
<dbReference type="PROSITE" id="PS00922">
    <property type="entry name" value="TRANSGLYCOSYLASE"/>
    <property type="match status" value="1"/>
</dbReference>
<dbReference type="Gene3D" id="1.10.530.10">
    <property type="match status" value="1"/>
</dbReference>
<dbReference type="InterPro" id="IPR011990">
    <property type="entry name" value="TPR-like_helical_dom_sf"/>
</dbReference>
<dbReference type="GO" id="GO:0016020">
    <property type="term" value="C:membrane"/>
    <property type="evidence" value="ECO:0007669"/>
    <property type="project" value="InterPro"/>
</dbReference>
<feature type="domain" description="Transglycosylase SLT" evidence="5">
    <location>
        <begin position="430"/>
        <end position="536"/>
    </location>
</feature>
<comment type="similarity">
    <text evidence="2">Belongs to the virb1 family.</text>
</comment>
<dbReference type="GO" id="GO:0042597">
    <property type="term" value="C:periplasmic space"/>
    <property type="evidence" value="ECO:0007669"/>
    <property type="project" value="InterPro"/>
</dbReference>
<dbReference type="AlphaFoldDB" id="A0A9X9XKG1"/>
<dbReference type="InterPro" id="IPR008258">
    <property type="entry name" value="Transglycosylase_SLT_dom_1"/>
</dbReference>
<protein>
    <submittedName>
        <fullName evidence="6">Lytic transglycosylase domain-containing protein</fullName>
    </submittedName>
</protein>
<feature type="chain" id="PRO_5040760804" evidence="4">
    <location>
        <begin position="34"/>
        <end position="609"/>
    </location>
</feature>
<evidence type="ECO:0000256" key="3">
    <source>
        <dbReference type="ARBA" id="ARBA00022729"/>
    </source>
</evidence>
<dbReference type="SUPFAM" id="SSF53955">
    <property type="entry name" value="Lysozyme-like"/>
    <property type="match status" value="1"/>
</dbReference>
<dbReference type="GO" id="GO:0008933">
    <property type="term" value="F:peptidoglycan lytic transglycosylase activity"/>
    <property type="evidence" value="ECO:0007669"/>
    <property type="project" value="InterPro"/>
</dbReference>
<feature type="signal peptide" evidence="4">
    <location>
        <begin position="1"/>
        <end position="33"/>
    </location>
</feature>
<keyword evidence="3 4" id="KW-0732">Signal</keyword>
<proteinExistence type="inferred from homology"/>
<evidence type="ECO:0000256" key="2">
    <source>
        <dbReference type="ARBA" id="ARBA00009387"/>
    </source>
</evidence>
<evidence type="ECO:0000256" key="1">
    <source>
        <dbReference type="ARBA" id="ARBA00007734"/>
    </source>
</evidence>
<dbReference type="Gene3D" id="1.25.40.10">
    <property type="entry name" value="Tetratricopeptide repeat domain"/>
    <property type="match status" value="1"/>
</dbReference>
<dbReference type="CDD" id="cd13401">
    <property type="entry name" value="Slt70-like"/>
    <property type="match status" value="1"/>
</dbReference>
<dbReference type="GO" id="GO:0000270">
    <property type="term" value="P:peptidoglycan metabolic process"/>
    <property type="evidence" value="ECO:0007669"/>
    <property type="project" value="InterPro"/>
</dbReference>
<comment type="caution">
    <text evidence="6">The sequence shown here is derived from an EMBL/GenBank/DDBJ whole genome shotgun (WGS) entry which is preliminary data.</text>
</comment>
<dbReference type="Pfam" id="PF01464">
    <property type="entry name" value="SLT"/>
    <property type="match status" value="1"/>
</dbReference>
<gene>
    <name evidence="6" type="ORF">GXW74_27275</name>
</gene>
<dbReference type="EMBL" id="JAAEDL010000062">
    <property type="protein sequence ID" value="MBR0684197.1"/>
    <property type="molecule type" value="Genomic_DNA"/>
</dbReference>
<reference evidence="6" key="2">
    <citation type="journal article" date="2021" name="Syst. Appl. Microbiol.">
        <title>Roseomonas hellenica sp. nov., isolated from roots of wild-growing Alkanna tinctoria.</title>
        <authorList>
            <person name="Rat A."/>
            <person name="Naranjo H.D."/>
            <person name="Lebbe L."/>
            <person name="Cnockaert M."/>
            <person name="Krigas N."/>
            <person name="Grigoriadou K."/>
            <person name="Maloupa E."/>
            <person name="Willems A."/>
        </authorList>
    </citation>
    <scope>NUCLEOTIDE SEQUENCE</scope>
    <source>
        <strain evidence="6">LMG 31228</strain>
    </source>
</reference>
<evidence type="ECO:0000313" key="6">
    <source>
        <dbReference type="EMBL" id="MBR0684197.1"/>
    </source>
</evidence>
<evidence type="ECO:0000313" key="7">
    <source>
        <dbReference type="Proteomes" id="UP001138709"/>
    </source>
</evidence>
<dbReference type="InterPro" id="IPR008939">
    <property type="entry name" value="Lytic_TGlycosylase_superhlx_U"/>
</dbReference>
<dbReference type="PANTHER" id="PTHR37423">
    <property type="entry name" value="SOLUBLE LYTIC MUREIN TRANSGLYCOSYLASE-RELATED"/>
    <property type="match status" value="1"/>
</dbReference>
<comment type="similarity">
    <text evidence="1">Belongs to the transglycosylase Slt family.</text>
</comment>
<accession>A0A9X9XKG1</accession>
<dbReference type="InterPro" id="IPR000189">
    <property type="entry name" value="Transglyc_AS"/>
</dbReference>
<organism evidence="6 7">
    <name type="scientific">Neoroseomonas eburnea</name>
    <dbReference type="NCBI Taxonomy" id="1346889"/>
    <lineage>
        <taxon>Bacteria</taxon>
        <taxon>Pseudomonadati</taxon>
        <taxon>Pseudomonadota</taxon>
        <taxon>Alphaproteobacteria</taxon>
        <taxon>Acetobacterales</taxon>
        <taxon>Acetobacteraceae</taxon>
        <taxon>Neoroseomonas</taxon>
    </lineage>
</organism>
<dbReference type="Proteomes" id="UP001138709">
    <property type="component" value="Unassembled WGS sequence"/>
</dbReference>
<dbReference type="PANTHER" id="PTHR37423:SF2">
    <property type="entry name" value="MEMBRANE-BOUND LYTIC MUREIN TRANSGLYCOSYLASE C"/>
    <property type="match status" value="1"/>
</dbReference>
<evidence type="ECO:0000259" key="5">
    <source>
        <dbReference type="Pfam" id="PF01464"/>
    </source>
</evidence>
<dbReference type="GO" id="GO:0004553">
    <property type="term" value="F:hydrolase activity, hydrolyzing O-glycosyl compounds"/>
    <property type="evidence" value="ECO:0007669"/>
    <property type="project" value="InterPro"/>
</dbReference>
<sequence>MRAICPMARRAPAAVLAVVGTPLWFGAPLPAAAQRADQTASGAPRPAAVAAGTAGLPRPLNAADAARLVRIFKAQAEGDLAAARGEHEALRDRRLDGHVLADRWLRPGAPPPAAEDLRAWIARYADHPDAPALHALLVRVSPGGAALPAAPAETALPEDGEAVPEEREAPASGFARNPALDRTVRERAFSGDTRGALDLIRRTRGMTPAYAAALRADIALAQFRRGEDTAAFRMASEVARSGRDRTGRAAFAAGLAAWGLGRYEVALPYFETAARAEGGSAAARASAAFWTARAAVRARRPQHYVPWMLRASQEPRTFHGLLARRALGLAPGFAWHGEAGAEHGVTALVETAGGWRALALLQIGQQGRAEAELRALWPAARGNAALLGAMLAVASRAGMTNLGAQLAGLAQGADGRPRDLARFPLPRLEPAQGFRVDPSLLYALARQESNFDPAAVSRAGARGLLQVMPATAAYVANDPSFRGEGAARLHDPGLSLEIGQRYLLYLATHDAVRGDLIRLLAAYNAGPGNLVRWLPVAAHRDDPFLFIESIPVEETRQHVQRVLAYSWIYASRLGLPSPSLEALVRGAFPRFLGAEEVLAQGARRSVALQ</sequence>
<keyword evidence="7" id="KW-1185">Reference proteome</keyword>